<name>A0A0M3HSL3_ASCLU</name>
<accession>A0A0M3HSL3</accession>
<dbReference type="InterPro" id="IPR029055">
    <property type="entry name" value="Ntn_hydrolases_N"/>
</dbReference>
<evidence type="ECO:0000313" key="3">
    <source>
        <dbReference type="WBParaSite" id="ALUE_0000547501-mRNA-1"/>
    </source>
</evidence>
<dbReference type="WBParaSite" id="ALUE_0000547501-mRNA-1">
    <property type="protein sequence ID" value="ALUE_0000547501-mRNA-1"/>
    <property type="gene ID" value="ALUE_0000547501"/>
</dbReference>
<proteinExistence type="predicted"/>
<dbReference type="Proteomes" id="UP000036681">
    <property type="component" value="Unplaced"/>
</dbReference>
<dbReference type="Pfam" id="PF01019">
    <property type="entry name" value="G_glu_transpept"/>
    <property type="match status" value="2"/>
</dbReference>
<keyword evidence="2" id="KW-1185">Reference proteome</keyword>
<dbReference type="PANTHER" id="PTHR11686:SF69">
    <property type="entry name" value="GAMMA-GLUTAMYLTRANSPEPTIDASE 1"/>
    <property type="match status" value="1"/>
</dbReference>
<dbReference type="PRINTS" id="PR01210">
    <property type="entry name" value="GGTRANSPTASE"/>
</dbReference>
<evidence type="ECO:0000256" key="1">
    <source>
        <dbReference type="PIRSR" id="PIRSR600101-2"/>
    </source>
</evidence>
<dbReference type="GO" id="GO:0006751">
    <property type="term" value="P:glutathione catabolic process"/>
    <property type="evidence" value="ECO:0007669"/>
    <property type="project" value="InterPro"/>
</dbReference>
<dbReference type="PANTHER" id="PTHR11686">
    <property type="entry name" value="GAMMA GLUTAMYL TRANSPEPTIDASE"/>
    <property type="match status" value="1"/>
</dbReference>
<organism evidence="2 3">
    <name type="scientific">Ascaris lumbricoides</name>
    <name type="common">Giant roundworm</name>
    <dbReference type="NCBI Taxonomy" id="6252"/>
    <lineage>
        <taxon>Eukaryota</taxon>
        <taxon>Metazoa</taxon>
        <taxon>Ecdysozoa</taxon>
        <taxon>Nematoda</taxon>
        <taxon>Chromadorea</taxon>
        <taxon>Rhabditida</taxon>
        <taxon>Spirurina</taxon>
        <taxon>Ascaridomorpha</taxon>
        <taxon>Ascaridoidea</taxon>
        <taxon>Ascarididae</taxon>
        <taxon>Ascaris</taxon>
    </lineage>
</organism>
<dbReference type="GO" id="GO:0036374">
    <property type="term" value="F:glutathione hydrolase activity"/>
    <property type="evidence" value="ECO:0007669"/>
    <property type="project" value="InterPro"/>
</dbReference>
<reference evidence="3" key="1">
    <citation type="submission" date="2017-02" db="UniProtKB">
        <authorList>
            <consortium name="WormBaseParasite"/>
        </authorList>
    </citation>
    <scope>IDENTIFICATION</scope>
</reference>
<dbReference type="InterPro" id="IPR000101">
    <property type="entry name" value="GGT_peptidase"/>
</dbReference>
<dbReference type="GO" id="GO:0005886">
    <property type="term" value="C:plasma membrane"/>
    <property type="evidence" value="ECO:0007669"/>
    <property type="project" value="TreeGrafter"/>
</dbReference>
<protein>
    <submittedName>
        <fullName evidence="3">EF-hand domain-containing protein</fullName>
    </submittedName>
</protein>
<dbReference type="SUPFAM" id="SSF56235">
    <property type="entry name" value="N-terminal nucleophile aminohydrolases (Ntn hydrolases)"/>
    <property type="match status" value="2"/>
</dbReference>
<sequence length="383" mass="43376">MVGAIANCVGIRKESLVIVDRIQKAFNFMCADLDFAEQCKDFSTTHTCHVVDARERAPAAAFQDMFKGQPDASQKGWRAMAVAGELHGLRTDNENFGGAVSWKMLFEPSIEMLNQGVPVSEALALTMKAERESILNESTLSDFVNPATGDVYARGEIMKERKMLRPVNVQTGVDGKELHQNWWRERYRRNMIGVVEEKRAVHLENRLQNFYRIELVPNFHGPCKPKKKADRMTVAKTDELRKYSTQLISSADFRAWLPRGVCLLRRLLCTSHDELAARDTLRFLSESVDPIKDFYSGWMTEQFAYEFQDNGGIITADDFRNYRSVVRKSDEVILTNLTDFIICGPPPPSSSAVAQSILKVVDLLTPQFDQVRSLKCFVSHGPL</sequence>
<evidence type="ECO:0000313" key="2">
    <source>
        <dbReference type="Proteomes" id="UP000036681"/>
    </source>
</evidence>
<dbReference type="AlphaFoldDB" id="A0A0M3HSL3"/>
<feature type="binding site" evidence="1">
    <location>
        <position position="54"/>
    </location>
    <ligand>
        <name>L-glutamate</name>
        <dbReference type="ChEBI" id="CHEBI:29985"/>
    </ligand>
</feature>